<gene>
    <name evidence="4" type="ORF">QBC42DRAFT_19699</name>
</gene>
<proteinExistence type="inferred from homology"/>
<comment type="similarity">
    <text evidence="1">Belongs to the short-chain dehydrogenases/reductases (SDR) family.</text>
</comment>
<keyword evidence="3" id="KW-0560">Oxidoreductase</keyword>
<evidence type="ECO:0008006" key="6">
    <source>
        <dbReference type="Google" id="ProtNLM"/>
    </source>
</evidence>
<name>A0AAV9HDH5_9PEZI</name>
<protein>
    <recommendedName>
        <fullName evidence="6">NAD(P)-binding protein</fullName>
    </recommendedName>
</protein>
<evidence type="ECO:0000256" key="3">
    <source>
        <dbReference type="ARBA" id="ARBA00023002"/>
    </source>
</evidence>
<keyword evidence="2" id="KW-0521">NADP</keyword>
<dbReference type="Pfam" id="PF00106">
    <property type="entry name" value="adh_short"/>
    <property type="match status" value="1"/>
</dbReference>
<evidence type="ECO:0000256" key="2">
    <source>
        <dbReference type="ARBA" id="ARBA00022857"/>
    </source>
</evidence>
<evidence type="ECO:0000256" key="1">
    <source>
        <dbReference type="ARBA" id="ARBA00006484"/>
    </source>
</evidence>
<reference evidence="4" key="1">
    <citation type="journal article" date="2023" name="Mol. Phylogenet. Evol.">
        <title>Genome-scale phylogeny and comparative genomics of the fungal order Sordariales.</title>
        <authorList>
            <person name="Hensen N."/>
            <person name="Bonometti L."/>
            <person name="Westerberg I."/>
            <person name="Brannstrom I.O."/>
            <person name="Guillou S."/>
            <person name="Cros-Aarteil S."/>
            <person name="Calhoun S."/>
            <person name="Haridas S."/>
            <person name="Kuo A."/>
            <person name="Mondo S."/>
            <person name="Pangilinan J."/>
            <person name="Riley R."/>
            <person name="LaButti K."/>
            <person name="Andreopoulos B."/>
            <person name="Lipzen A."/>
            <person name="Chen C."/>
            <person name="Yan M."/>
            <person name="Daum C."/>
            <person name="Ng V."/>
            <person name="Clum A."/>
            <person name="Steindorff A."/>
            <person name="Ohm R.A."/>
            <person name="Martin F."/>
            <person name="Silar P."/>
            <person name="Natvig D.O."/>
            <person name="Lalanne C."/>
            <person name="Gautier V."/>
            <person name="Ament-Velasquez S.L."/>
            <person name="Kruys A."/>
            <person name="Hutchinson M.I."/>
            <person name="Powell A.J."/>
            <person name="Barry K."/>
            <person name="Miller A.N."/>
            <person name="Grigoriev I.V."/>
            <person name="Debuchy R."/>
            <person name="Gladieux P."/>
            <person name="Hiltunen Thoren M."/>
            <person name="Johannesson H."/>
        </authorList>
    </citation>
    <scope>NUCLEOTIDE SEQUENCE</scope>
    <source>
        <strain evidence="4">PSN324</strain>
    </source>
</reference>
<reference evidence="4" key="2">
    <citation type="submission" date="2023-06" db="EMBL/GenBank/DDBJ databases">
        <authorList>
            <consortium name="Lawrence Berkeley National Laboratory"/>
            <person name="Mondo S.J."/>
            <person name="Hensen N."/>
            <person name="Bonometti L."/>
            <person name="Westerberg I."/>
            <person name="Brannstrom I.O."/>
            <person name="Guillou S."/>
            <person name="Cros-Aarteil S."/>
            <person name="Calhoun S."/>
            <person name="Haridas S."/>
            <person name="Kuo A."/>
            <person name="Pangilinan J."/>
            <person name="Riley R."/>
            <person name="Labutti K."/>
            <person name="Andreopoulos B."/>
            <person name="Lipzen A."/>
            <person name="Chen C."/>
            <person name="Yanf M."/>
            <person name="Daum C."/>
            <person name="Ng V."/>
            <person name="Clum A."/>
            <person name="Steindorff A."/>
            <person name="Ohm R."/>
            <person name="Martin F."/>
            <person name="Silar P."/>
            <person name="Natvig D."/>
            <person name="Lalanne C."/>
            <person name="Gautier V."/>
            <person name="Ament-Velasquez S.L."/>
            <person name="Kruys A."/>
            <person name="Hutchinson M.I."/>
            <person name="Powell A.J."/>
            <person name="Barry K."/>
            <person name="Miller A.N."/>
            <person name="Grigoriev I.V."/>
            <person name="Debuchy R."/>
            <person name="Gladieux P."/>
            <person name="Thoren M.H."/>
            <person name="Johannesson H."/>
        </authorList>
    </citation>
    <scope>NUCLEOTIDE SEQUENCE</scope>
    <source>
        <strain evidence="4">PSN324</strain>
    </source>
</reference>
<dbReference type="InterPro" id="IPR002347">
    <property type="entry name" value="SDR_fam"/>
</dbReference>
<dbReference type="Gene3D" id="3.40.50.720">
    <property type="entry name" value="NAD(P)-binding Rossmann-like Domain"/>
    <property type="match status" value="1"/>
</dbReference>
<evidence type="ECO:0000313" key="5">
    <source>
        <dbReference type="Proteomes" id="UP001321749"/>
    </source>
</evidence>
<dbReference type="EMBL" id="MU865059">
    <property type="protein sequence ID" value="KAK4458710.1"/>
    <property type="molecule type" value="Genomic_DNA"/>
</dbReference>
<dbReference type="SUPFAM" id="SSF51735">
    <property type="entry name" value="NAD(P)-binding Rossmann-fold domains"/>
    <property type="match status" value="1"/>
</dbReference>
<dbReference type="PANTHER" id="PTHR24320">
    <property type="entry name" value="RETINOL DEHYDROGENASE"/>
    <property type="match status" value="1"/>
</dbReference>
<comment type="caution">
    <text evidence="4">The sequence shown here is derived from an EMBL/GenBank/DDBJ whole genome shotgun (WGS) entry which is preliminary data.</text>
</comment>
<organism evidence="4 5">
    <name type="scientific">Cladorrhinum samala</name>
    <dbReference type="NCBI Taxonomy" id="585594"/>
    <lineage>
        <taxon>Eukaryota</taxon>
        <taxon>Fungi</taxon>
        <taxon>Dikarya</taxon>
        <taxon>Ascomycota</taxon>
        <taxon>Pezizomycotina</taxon>
        <taxon>Sordariomycetes</taxon>
        <taxon>Sordariomycetidae</taxon>
        <taxon>Sordariales</taxon>
        <taxon>Podosporaceae</taxon>
        <taxon>Cladorrhinum</taxon>
    </lineage>
</organism>
<dbReference type="InterPro" id="IPR036291">
    <property type="entry name" value="NAD(P)-bd_dom_sf"/>
</dbReference>
<dbReference type="PANTHER" id="PTHR24320:SF236">
    <property type="entry name" value="SHORT-CHAIN DEHYDROGENASE-RELATED"/>
    <property type="match status" value="1"/>
</dbReference>
<sequence>MSFSAVWTQFFPPRNGAPLTEANLPSQAGKVFIVTGGSSGLGYELSRILYGAGGKVYILTRTKQNAEDAIARIKKFYQEKDGSGDGGNNDDDGGPRRRRGGLHFIFMDLIDLATVKAAAHEFLAAEERLDALFNNAGTGATKKAPLTAQGHEYHFGTNCLGGFLLARLLTPVLSKTAKQAPASAVRVVWPASCLVDMMTPEGGIRPEFLQDASKVKDENELYSTSKAGNWFVASEFSRRHQSDGVVHIAGNPGNYVTNIWRNVPAVLYWVLRPILREAVHGAETYLFMGISESVTADDAVAGRYVIPDGRWHPGQREDLLLALRRKDEGGSGRASDLYDWCEEKVGEFL</sequence>
<evidence type="ECO:0000313" key="4">
    <source>
        <dbReference type="EMBL" id="KAK4458710.1"/>
    </source>
</evidence>
<dbReference type="AlphaFoldDB" id="A0AAV9HDH5"/>
<dbReference type="Proteomes" id="UP001321749">
    <property type="component" value="Unassembled WGS sequence"/>
</dbReference>
<dbReference type="GO" id="GO:0016491">
    <property type="term" value="F:oxidoreductase activity"/>
    <property type="evidence" value="ECO:0007669"/>
    <property type="project" value="UniProtKB-KW"/>
</dbReference>
<accession>A0AAV9HDH5</accession>
<keyword evidence="5" id="KW-1185">Reference proteome</keyword>